<dbReference type="GO" id="GO:0006508">
    <property type="term" value="P:proteolysis"/>
    <property type="evidence" value="ECO:0007669"/>
    <property type="project" value="UniProtKB-KW"/>
</dbReference>
<dbReference type="InterPro" id="IPR015500">
    <property type="entry name" value="Peptidase_S8_subtilisin-rel"/>
</dbReference>
<evidence type="ECO:0000256" key="2">
    <source>
        <dbReference type="ARBA" id="ARBA00022670"/>
    </source>
</evidence>
<dbReference type="AlphaFoldDB" id="A0A1A9AFM2"/>
<dbReference type="EMBL" id="LT594324">
    <property type="protein sequence ID" value="SBT54974.1"/>
    <property type="molecule type" value="Genomic_DNA"/>
</dbReference>
<dbReference type="Pfam" id="PF00082">
    <property type="entry name" value="Peptidase_S8"/>
    <property type="match status" value="1"/>
</dbReference>
<dbReference type="PROSITE" id="PS00138">
    <property type="entry name" value="SUBTILASE_SER"/>
    <property type="match status" value="1"/>
</dbReference>
<dbReference type="InterPro" id="IPR023828">
    <property type="entry name" value="Peptidase_S8_Ser-AS"/>
</dbReference>
<dbReference type="GO" id="GO:0004252">
    <property type="term" value="F:serine-type endopeptidase activity"/>
    <property type="evidence" value="ECO:0007669"/>
    <property type="project" value="UniProtKB-UniRule"/>
</dbReference>
<feature type="region of interest" description="Disordered" evidence="7">
    <location>
        <begin position="23"/>
        <end position="45"/>
    </location>
</feature>
<dbReference type="RefSeq" id="WP_091201605.1">
    <property type="nucleotide sequence ID" value="NZ_LT594324.1"/>
</dbReference>
<protein>
    <submittedName>
        <fullName evidence="9">Serine protease, subtilisin family</fullName>
    </submittedName>
</protein>
<evidence type="ECO:0000313" key="9">
    <source>
        <dbReference type="EMBL" id="SBT54974.1"/>
    </source>
</evidence>
<comment type="similarity">
    <text evidence="1 6">Belongs to the peptidase S8 family.</text>
</comment>
<dbReference type="PRINTS" id="PR00723">
    <property type="entry name" value="SUBTILISIN"/>
</dbReference>
<keyword evidence="2 6" id="KW-0645">Protease</keyword>
<dbReference type="Gene3D" id="3.40.50.200">
    <property type="entry name" value="Peptidase S8/S53 domain"/>
    <property type="match status" value="1"/>
</dbReference>
<dbReference type="InterPro" id="IPR000209">
    <property type="entry name" value="Peptidase_S8/S53_dom"/>
</dbReference>
<gene>
    <name evidence="9" type="ORF">GA0070621_5817</name>
</gene>
<feature type="domain" description="Peptidase S8/S53" evidence="8">
    <location>
        <begin position="255"/>
        <end position="520"/>
    </location>
</feature>
<evidence type="ECO:0000256" key="1">
    <source>
        <dbReference type="ARBA" id="ARBA00011073"/>
    </source>
</evidence>
<evidence type="ECO:0000256" key="5">
    <source>
        <dbReference type="PIRSR" id="PIRSR615500-1"/>
    </source>
</evidence>
<evidence type="ECO:0000313" key="10">
    <source>
        <dbReference type="Proteomes" id="UP000198765"/>
    </source>
</evidence>
<dbReference type="PANTHER" id="PTHR43806">
    <property type="entry name" value="PEPTIDASE S8"/>
    <property type="match status" value="1"/>
</dbReference>
<evidence type="ECO:0000256" key="3">
    <source>
        <dbReference type="ARBA" id="ARBA00022801"/>
    </source>
</evidence>
<proteinExistence type="inferred from homology"/>
<dbReference type="InterPro" id="IPR050131">
    <property type="entry name" value="Peptidase_S8_subtilisin-like"/>
</dbReference>
<keyword evidence="4 6" id="KW-0720">Serine protease</keyword>
<evidence type="ECO:0000256" key="4">
    <source>
        <dbReference type="ARBA" id="ARBA00022825"/>
    </source>
</evidence>
<dbReference type="PATRIC" id="fig|299146.4.peg.6000"/>
<sequence length="1165" mass="121874">MFPRRLGVVAGAVVLSLGVGGGGVVAQPPTQPPTRPQAGTDRDGPVLPVGRTYKLTLLTGDVVTVSGRGSACPAVTVRPAKPRGVQYRGCGPDGHLRVVPAEVAGLLGSVLDESLFDVTALIMNGYDDAHSRELPLIVRSGDAGTGTLAADPLTAGMGRRRALPSIGAVAGRQPKQGGATLIRTLRSRTAGQHAARAAQAGPRVWLDRRVRATGVTVAAPPLATAPVTGTPTTGGLDRNLTQIAAPTAWQAGVTGTGARVAVLDTGADFTHPDLVGQVVERADFGTPGGDAVDRMGHGTHVAATIAGTGAAAGGERRGVAPGAKLLIGKVLDDDGYGTESQVIAGMEWAATRADVVNLSLGGDRPSDGSDPMSLTVDELTRQHGTLFVVAAGNDGPTDGWIGAPAAASTALTVGAVDRNDTLAYFSGRGPLVNTRAAKPELVAPGVDIVAARAAGTLMGRALDARYTSASGTSMATPHVAGAAALLRQRHPDWRADQLKAALVGAADPLPGADSYAVGAGRLNAARALTGVVAGQDVVNLGTFDYPQSGTASTALAWRNTEGRALRLDLGLTIRHRDGTTAPAAAGALSASQVTVSARGTARVTLRIDRARLATKPGLYTAVVTARAAGGFTAVTPVTFYVEPRSYDLTLSATTLPDAADGVDQFGGVQVVNLDDPTLFAEFTNVAPGEPATVRVPAGRYTVVGAQMEIDWDTWASRMALVGDPEVLVDRDIALVADAGRAEQVRASVDGVSTEASQVGVTYQQYAPNGTLVSEDFAYAWGAEARDWGVYAVPMAQPKVGRFEAYTTASLRAPGERPSPFVYEVIRALPGGIPANLTHRVTASELATFARINQRFHQLDKPGSTTSHKRYAWTADGLNLLDAYTENVPVNRVDYLPPGFFYDDEAFYSGPNSDYEAVTQEAHRQYAPGSRHTKTWVRQPLRPDWYDDPATSYSDCKPQPIRRTRGNLRVDLVELADQHQRFDCLGYDEFEELAKRKLTLHRDGRLVGEYAGSSGDFTIPQQAGDYRLSYDLDTNGLLPVSSKVSTAWTFRSTGPSDHSSIPVPLLSVDYALPLDAANHPTGGTAGFTVHQSYGVAKQRVTGFELWTSTDDGGTWRPVPVRAGGDGGFTATLPTPGAGQAVSLRVKVSADGGSGIEQTIIRAYRAG</sequence>
<keyword evidence="10" id="KW-1185">Reference proteome</keyword>
<feature type="active site" description="Charge relay system" evidence="5 6">
    <location>
        <position position="473"/>
    </location>
</feature>
<feature type="active site" description="Charge relay system" evidence="5 6">
    <location>
        <position position="264"/>
    </location>
</feature>
<feature type="active site" description="Charge relay system" evidence="5 6">
    <location>
        <position position="297"/>
    </location>
</feature>
<dbReference type="PROSITE" id="PS51892">
    <property type="entry name" value="SUBTILASE"/>
    <property type="match status" value="1"/>
</dbReference>
<evidence type="ECO:0000256" key="6">
    <source>
        <dbReference type="PROSITE-ProRule" id="PRU01240"/>
    </source>
</evidence>
<dbReference type="OrthoDB" id="5167143at2"/>
<dbReference type="SUPFAM" id="SSF52743">
    <property type="entry name" value="Subtilisin-like"/>
    <property type="match status" value="1"/>
</dbReference>
<evidence type="ECO:0000256" key="7">
    <source>
        <dbReference type="SAM" id="MobiDB-lite"/>
    </source>
</evidence>
<dbReference type="InterPro" id="IPR036852">
    <property type="entry name" value="Peptidase_S8/S53_dom_sf"/>
</dbReference>
<dbReference type="Proteomes" id="UP000198765">
    <property type="component" value="Chromosome I"/>
</dbReference>
<keyword evidence="3 6" id="KW-0378">Hydrolase</keyword>
<accession>A0A1A9AFM2</accession>
<organism evidence="9 10">
    <name type="scientific">Micromonospora narathiwatensis</name>
    <dbReference type="NCBI Taxonomy" id="299146"/>
    <lineage>
        <taxon>Bacteria</taxon>
        <taxon>Bacillati</taxon>
        <taxon>Actinomycetota</taxon>
        <taxon>Actinomycetes</taxon>
        <taxon>Micromonosporales</taxon>
        <taxon>Micromonosporaceae</taxon>
        <taxon>Micromonospora</taxon>
    </lineage>
</organism>
<evidence type="ECO:0000259" key="8">
    <source>
        <dbReference type="Pfam" id="PF00082"/>
    </source>
</evidence>
<dbReference type="PANTHER" id="PTHR43806:SF11">
    <property type="entry name" value="CEREVISIN-RELATED"/>
    <property type="match status" value="1"/>
</dbReference>
<reference evidence="9 10" key="1">
    <citation type="submission" date="2016-06" db="EMBL/GenBank/DDBJ databases">
        <authorList>
            <person name="Kjaerup R.B."/>
            <person name="Dalgaard T.S."/>
            <person name="Juul-Madsen H.R."/>
        </authorList>
    </citation>
    <scope>NUCLEOTIDE SEQUENCE [LARGE SCALE GENOMIC DNA]</scope>
    <source>
        <strain evidence="9 10">DSM 45248</strain>
    </source>
</reference>
<name>A0A1A9AFM2_9ACTN</name>